<proteinExistence type="predicted"/>
<feature type="transmembrane region" description="Helical" evidence="1">
    <location>
        <begin position="42"/>
        <end position="62"/>
    </location>
</feature>
<organism evidence="2">
    <name type="scientific">Schistocephalus solidus</name>
    <name type="common">Tapeworm</name>
    <dbReference type="NCBI Taxonomy" id="70667"/>
    <lineage>
        <taxon>Eukaryota</taxon>
        <taxon>Metazoa</taxon>
        <taxon>Spiralia</taxon>
        <taxon>Lophotrochozoa</taxon>
        <taxon>Platyhelminthes</taxon>
        <taxon>Cestoda</taxon>
        <taxon>Eucestoda</taxon>
        <taxon>Diphyllobothriidea</taxon>
        <taxon>Diphyllobothriidae</taxon>
        <taxon>Schistocephalus</taxon>
    </lineage>
</organism>
<accession>A0A0X3NLZ3</accession>
<dbReference type="EMBL" id="GEEE01022570">
    <property type="protein sequence ID" value="JAP40655.1"/>
    <property type="molecule type" value="Transcribed_RNA"/>
</dbReference>
<gene>
    <name evidence="2" type="ORF">TR144034</name>
</gene>
<keyword evidence="1" id="KW-0472">Membrane</keyword>
<reference evidence="2" key="1">
    <citation type="submission" date="2016-01" db="EMBL/GenBank/DDBJ databases">
        <title>Reference transcriptome for the parasite Schistocephalus solidus: insights into the molecular evolution of parasitism.</title>
        <authorList>
            <person name="Hebert F.O."/>
            <person name="Grambauer S."/>
            <person name="Barber I."/>
            <person name="Landry C.R."/>
            <person name="Aubin-Horth N."/>
        </authorList>
    </citation>
    <scope>NUCLEOTIDE SEQUENCE</scope>
</reference>
<evidence type="ECO:0000256" key="1">
    <source>
        <dbReference type="SAM" id="Phobius"/>
    </source>
</evidence>
<keyword evidence="1" id="KW-1133">Transmembrane helix</keyword>
<sequence length="143" mass="16133">MRMREVQAVPASMPVCDNMETTNAGIERRAINDGLHRRKRKILTLVRTTTLALILTLMVTSINTCDLTLALDQIVQEICARSRNKVPRCNAPGIQLNRLNGVSTFHASLSSHLLQLNMSVVRDRDACGTRTWVVRAHFRRSRP</sequence>
<protein>
    <submittedName>
        <fullName evidence="2">Uncharacterized protein</fullName>
    </submittedName>
</protein>
<dbReference type="AlphaFoldDB" id="A0A0X3NLZ3"/>
<evidence type="ECO:0000313" key="2">
    <source>
        <dbReference type="EMBL" id="JAP40655.1"/>
    </source>
</evidence>
<keyword evidence="1" id="KW-0812">Transmembrane</keyword>
<name>A0A0X3NLZ3_SCHSO</name>